<evidence type="ECO:0000313" key="1">
    <source>
        <dbReference type="EMBL" id="RWZ52758.1"/>
    </source>
</evidence>
<proteinExistence type="predicted"/>
<dbReference type="RefSeq" id="WP_128493601.1">
    <property type="nucleotide sequence ID" value="NZ_RZNB01000001.1"/>
</dbReference>
<comment type="caution">
    <text evidence="1">The sequence shown here is derived from an EMBL/GenBank/DDBJ whole genome shotgun (WGS) entry which is preliminary data.</text>
</comment>
<accession>A0A444PXZ6</accession>
<gene>
    <name evidence="1" type="ORF">ELQ90_02095</name>
</gene>
<protein>
    <submittedName>
        <fullName evidence="1">Uncharacterized protein</fullName>
    </submittedName>
</protein>
<dbReference type="AlphaFoldDB" id="A0A444PXZ6"/>
<evidence type="ECO:0000313" key="2">
    <source>
        <dbReference type="Proteomes" id="UP000288547"/>
    </source>
</evidence>
<keyword evidence="2" id="KW-1185">Reference proteome</keyword>
<dbReference type="EMBL" id="RZNB01000001">
    <property type="protein sequence ID" value="RWZ52758.1"/>
    <property type="molecule type" value="Genomic_DNA"/>
</dbReference>
<dbReference type="Proteomes" id="UP000288547">
    <property type="component" value="Unassembled WGS sequence"/>
</dbReference>
<organism evidence="1 2">
    <name type="scientific">Labedella phragmitis</name>
    <dbReference type="NCBI Taxonomy" id="2498849"/>
    <lineage>
        <taxon>Bacteria</taxon>
        <taxon>Bacillati</taxon>
        <taxon>Actinomycetota</taxon>
        <taxon>Actinomycetes</taxon>
        <taxon>Micrococcales</taxon>
        <taxon>Microbacteriaceae</taxon>
        <taxon>Labedella</taxon>
    </lineage>
</organism>
<reference evidence="1 2" key="1">
    <citation type="submission" date="2018-12" db="EMBL/GenBank/DDBJ databases">
        <authorList>
            <person name="Li F."/>
        </authorList>
    </citation>
    <scope>NUCLEOTIDE SEQUENCE [LARGE SCALE GENOMIC DNA]</scope>
    <source>
        <strain evidence="1 2">11W25H-1</strain>
    </source>
</reference>
<dbReference type="OrthoDB" id="5192002at2"/>
<name>A0A444PXZ6_9MICO</name>
<sequence>MTLSNAVRAFTVGASLLVLVACSSSGSGDSHVASELLGTSLESARTAVPEDAALSIQDISLVVGLEATYREGLSDDTWTVVSACSSEERMPESDLVEVAVVPTASFTEAVKERMKDGEFRDAVTSCHG</sequence>